<accession>A0A1D2MX51</accession>
<feature type="binding site" evidence="15">
    <location>
        <position position="469"/>
    </location>
    <ligand>
        <name>Na(+)</name>
        <dbReference type="ChEBI" id="CHEBI:29101"/>
        <label>1</label>
    </ligand>
</feature>
<feature type="binding site" evidence="15">
    <location>
        <position position="465"/>
    </location>
    <ligand>
        <name>Na(+)</name>
        <dbReference type="ChEBI" id="CHEBI:29101"/>
        <label>1</label>
    </ligand>
</feature>
<evidence type="ECO:0000256" key="9">
    <source>
        <dbReference type="ARBA" id="ARBA00023065"/>
    </source>
</evidence>
<keyword evidence="8 15" id="KW-0915">Sodium</keyword>
<keyword evidence="7 17" id="KW-1133">Transmembrane helix</keyword>
<evidence type="ECO:0000256" key="17">
    <source>
        <dbReference type="SAM" id="Phobius"/>
    </source>
</evidence>
<dbReference type="GO" id="GO:0005886">
    <property type="term" value="C:plasma membrane"/>
    <property type="evidence" value="ECO:0007669"/>
    <property type="project" value="TreeGrafter"/>
</dbReference>
<dbReference type="CDD" id="cd10324">
    <property type="entry name" value="SLC6sbd"/>
    <property type="match status" value="1"/>
</dbReference>
<feature type="transmembrane region" description="Helical" evidence="17">
    <location>
        <begin position="454"/>
        <end position="481"/>
    </location>
</feature>
<feature type="transmembrane region" description="Helical" evidence="17">
    <location>
        <begin position="567"/>
        <end position="586"/>
    </location>
</feature>
<evidence type="ECO:0000256" key="10">
    <source>
        <dbReference type="ARBA" id="ARBA00023136"/>
    </source>
</evidence>
<keyword evidence="10 17" id="KW-0472">Membrane</keyword>
<evidence type="ECO:0000256" key="5">
    <source>
        <dbReference type="ARBA" id="ARBA00022847"/>
    </source>
</evidence>
<dbReference type="GO" id="GO:0015179">
    <property type="term" value="F:L-amino acid transmembrane transporter activity"/>
    <property type="evidence" value="ECO:0007669"/>
    <property type="project" value="TreeGrafter"/>
</dbReference>
<feature type="transmembrane region" description="Helical" evidence="17">
    <location>
        <begin position="317"/>
        <end position="344"/>
    </location>
</feature>
<dbReference type="PRINTS" id="PR00176">
    <property type="entry name" value="NANEUSMPORT"/>
</dbReference>
<evidence type="ECO:0000313" key="19">
    <source>
        <dbReference type="Proteomes" id="UP000094527"/>
    </source>
</evidence>
<dbReference type="OMA" id="WSETICE"/>
<evidence type="ECO:0000256" key="3">
    <source>
        <dbReference type="ARBA" id="ARBA00022448"/>
    </source>
</evidence>
<dbReference type="SUPFAM" id="SSF161070">
    <property type="entry name" value="SNF-like"/>
    <property type="match status" value="1"/>
</dbReference>
<keyword evidence="5" id="KW-0769">Symport</keyword>
<feature type="transmembrane region" description="Helical" evidence="17">
    <location>
        <begin position="392"/>
        <end position="418"/>
    </location>
</feature>
<evidence type="ECO:0000256" key="15">
    <source>
        <dbReference type="PIRSR" id="PIRSR600175-1"/>
    </source>
</evidence>
<feature type="compositionally biased region" description="Polar residues" evidence="16">
    <location>
        <begin position="64"/>
        <end position="73"/>
    </location>
</feature>
<feature type="binding site" evidence="15">
    <location>
        <position position="100"/>
    </location>
    <ligand>
        <name>Na(+)</name>
        <dbReference type="ChEBI" id="CHEBI:29101"/>
        <label>1</label>
    </ligand>
</feature>
<dbReference type="STRING" id="48709.A0A1D2MX51"/>
<dbReference type="Proteomes" id="UP000094527">
    <property type="component" value="Unassembled WGS sequence"/>
</dbReference>
<feature type="non-terminal residue" evidence="18">
    <location>
        <position position="1"/>
    </location>
</feature>
<dbReference type="GO" id="GO:0005283">
    <property type="term" value="F:amino acid:sodium symporter activity"/>
    <property type="evidence" value="ECO:0007669"/>
    <property type="project" value="TreeGrafter"/>
</dbReference>
<feature type="transmembrane region" description="Helical" evidence="17">
    <location>
        <begin position="191"/>
        <end position="212"/>
    </location>
</feature>
<feature type="transmembrane region" description="Helical" evidence="17">
    <location>
        <begin position="493"/>
        <end position="515"/>
    </location>
</feature>
<evidence type="ECO:0000256" key="16">
    <source>
        <dbReference type="SAM" id="MobiDB-lite"/>
    </source>
</evidence>
<comment type="caution">
    <text evidence="18">The sequence shown here is derived from an EMBL/GenBank/DDBJ whole genome shotgun (WGS) entry which is preliminary data.</text>
</comment>
<organism evidence="18 19">
    <name type="scientific">Orchesella cincta</name>
    <name type="common">Springtail</name>
    <name type="synonym">Podura cincta</name>
    <dbReference type="NCBI Taxonomy" id="48709"/>
    <lineage>
        <taxon>Eukaryota</taxon>
        <taxon>Metazoa</taxon>
        <taxon>Ecdysozoa</taxon>
        <taxon>Arthropoda</taxon>
        <taxon>Hexapoda</taxon>
        <taxon>Collembola</taxon>
        <taxon>Entomobryomorpha</taxon>
        <taxon>Entomobryoidea</taxon>
        <taxon>Orchesellidae</taxon>
        <taxon>Orchesellinae</taxon>
        <taxon>Orchesella</taxon>
    </lineage>
</organism>
<feature type="binding site" evidence="15">
    <location>
        <position position="367"/>
    </location>
    <ligand>
        <name>Na(+)</name>
        <dbReference type="ChEBI" id="CHEBI:29101"/>
        <label>1</label>
    </ligand>
</feature>
<evidence type="ECO:0000256" key="7">
    <source>
        <dbReference type="ARBA" id="ARBA00022989"/>
    </source>
</evidence>
<evidence type="ECO:0000256" key="12">
    <source>
        <dbReference type="ARBA" id="ARBA00023201"/>
    </source>
</evidence>
<feature type="transmembrane region" description="Helical" evidence="17">
    <location>
        <begin position="91"/>
        <end position="110"/>
    </location>
</feature>
<keyword evidence="4 17" id="KW-0812">Transmembrane</keyword>
<dbReference type="OrthoDB" id="6581954at2759"/>
<sequence length="692" mass="78099">LKNKRLAMADDDNRNDLNLKYYPKIVNIELGIINTGYSVDENDVYYYKDDKEAEVKRNEELEKSQNGSQNEKSNAADEKDTKQTWDNQLEFLLSCIAMSVGLGNVWRFPFTVLFNHFNPKFRIAFENGGGAFLVPYIVSLVIVGRPMYYLEMCIGQFSRLVFNKRGFQHRGPVKVWEVVPFFRGIGYTSMIAVLCTVSFYCSIMAVTVYYFFASFLTPLPWSETICENNSTIPNSTLVSLLSENGPDVCELHEQSNTSISELYYFHKVFPQLEDINNGIGVPHWKLALCLLLAWVIIYLCIVKGIQSAGKVAYFTAIFPYVVLICLLIRGLTLPGSLNGIYYFIRPQWDKILSPKVWFAAVSQCFFSLTVGFGTITFLSSHNKFRHNVYRDAIIISITDTLTSLLAGCTIFSILGYLADSMGVEVSEVTKGGPGLAFIAFPDALAKLTWFPQGFAVIFFLMLFVLGIGSAVSLTGQLITIIREQYPSWKEWRVGLVMCLIGFCTGMVFITPGGQFILTLVNHNGADFIIYITAMLEIIAVSWVYGVNNFCKDLKFMLGRETELYWKVCWAFIMPVFLLSLLVYYFVQYDWLTHEGVQFPTSAVVCGWILSGISLSCLPFCAIHAVSNSPGETWMEKLKASFKPSSSWGPKIPAERELWLKMKEEDDVDCLDKKQVDRMSIASTVTPKSDGVP</sequence>
<name>A0A1D2MX51_ORCCI</name>
<dbReference type="PANTHER" id="PTHR11616:SF321">
    <property type="entry name" value="SODIUM-DEPENDENT NUTRIENT AMINO ACID TRANSPORTER 1-RELATED"/>
    <property type="match status" value="1"/>
</dbReference>
<keyword evidence="11" id="KW-0325">Glycoprotein</keyword>
<dbReference type="InterPro" id="IPR037272">
    <property type="entry name" value="SNS_sf"/>
</dbReference>
<keyword evidence="12" id="KW-0739">Sodium transport</keyword>
<evidence type="ECO:0000256" key="4">
    <source>
        <dbReference type="ARBA" id="ARBA00022692"/>
    </source>
</evidence>
<evidence type="ECO:0000256" key="13">
    <source>
        <dbReference type="ARBA" id="ARBA00037785"/>
    </source>
</evidence>
<keyword evidence="3" id="KW-0813">Transport</keyword>
<dbReference type="GO" id="GO:0046872">
    <property type="term" value="F:metal ion binding"/>
    <property type="evidence" value="ECO:0007669"/>
    <property type="project" value="UniProtKB-KW"/>
</dbReference>
<evidence type="ECO:0000256" key="6">
    <source>
        <dbReference type="ARBA" id="ARBA00022970"/>
    </source>
</evidence>
<evidence type="ECO:0000256" key="1">
    <source>
        <dbReference type="ARBA" id="ARBA00004141"/>
    </source>
</evidence>
<feature type="transmembrane region" description="Helical" evidence="17">
    <location>
        <begin position="284"/>
        <end position="305"/>
    </location>
</feature>
<keyword evidence="19" id="KW-1185">Reference proteome</keyword>
<feature type="binding site" evidence="15">
    <location>
        <position position="104"/>
    </location>
    <ligand>
        <name>Na(+)</name>
        <dbReference type="ChEBI" id="CHEBI:29101"/>
        <label>1</label>
    </ligand>
</feature>
<dbReference type="PROSITE" id="PS50267">
    <property type="entry name" value="NA_NEUROTRAN_SYMP_3"/>
    <property type="match status" value="1"/>
</dbReference>
<reference evidence="18 19" key="1">
    <citation type="journal article" date="2016" name="Genome Biol. Evol.">
        <title>Gene Family Evolution Reflects Adaptation to Soil Environmental Stressors in the Genome of the Collembolan Orchesella cincta.</title>
        <authorList>
            <person name="Faddeeva-Vakhrusheva A."/>
            <person name="Derks M.F."/>
            <person name="Anvar S.Y."/>
            <person name="Agamennone V."/>
            <person name="Suring W."/>
            <person name="Smit S."/>
            <person name="van Straalen N.M."/>
            <person name="Roelofs D."/>
        </authorList>
    </citation>
    <scope>NUCLEOTIDE SEQUENCE [LARGE SCALE GENOMIC DNA]</scope>
    <source>
        <tissue evidence="18">Mixed pool</tissue>
    </source>
</reference>
<dbReference type="AlphaFoldDB" id="A0A1D2MX51"/>
<evidence type="ECO:0000256" key="11">
    <source>
        <dbReference type="ARBA" id="ARBA00023180"/>
    </source>
</evidence>
<keyword evidence="9" id="KW-0406">Ion transport</keyword>
<evidence type="ECO:0000313" key="18">
    <source>
        <dbReference type="EMBL" id="ODM97620.1"/>
    </source>
</evidence>
<dbReference type="EMBL" id="LJIJ01000427">
    <property type="protein sequence ID" value="ODM97620.1"/>
    <property type="molecule type" value="Genomic_DNA"/>
</dbReference>
<comment type="similarity">
    <text evidence="2">Belongs to the sodium:neurotransmitter symporter (SNF) (TC 2.A.22) family.</text>
</comment>
<keyword evidence="15" id="KW-0479">Metal-binding</keyword>
<protein>
    <recommendedName>
        <fullName evidence="14">Sodium-dependent nutrient amino acid transporter 1</fullName>
    </recommendedName>
</protein>
<feature type="region of interest" description="Disordered" evidence="16">
    <location>
        <begin position="56"/>
        <end position="80"/>
    </location>
</feature>
<dbReference type="GO" id="GO:0089718">
    <property type="term" value="P:amino acid import across plasma membrane"/>
    <property type="evidence" value="ECO:0007669"/>
    <property type="project" value="TreeGrafter"/>
</dbReference>
<evidence type="ECO:0000256" key="2">
    <source>
        <dbReference type="ARBA" id="ARBA00006459"/>
    </source>
</evidence>
<comment type="function">
    <text evidence="13">Unusual broad substrate spectrum amino acid:sodium cotransporter that promotes absorption of the D isomers of essential amino acids. Neutral amino acids are the preferred substrates, especially methionine and phenylalanine.</text>
</comment>
<dbReference type="Pfam" id="PF00209">
    <property type="entry name" value="SNF"/>
    <property type="match status" value="1"/>
</dbReference>
<feature type="transmembrane region" description="Helical" evidence="17">
    <location>
        <begin position="356"/>
        <end position="380"/>
    </location>
</feature>
<feature type="transmembrane region" description="Helical" evidence="17">
    <location>
        <begin position="606"/>
        <end position="626"/>
    </location>
</feature>
<dbReference type="InterPro" id="IPR000175">
    <property type="entry name" value="Na/ntran_symport"/>
</dbReference>
<proteinExistence type="inferred from homology"/>
<keyword evidence="6" id="KW-0029">Amino-acid transport</keyword>
<feature type="transmembrane region" description="Helical" evidence="17">
    <location>
        <begin position="527"/>
        <end position="546"/>
    </location>
</feature>
<feature type="transmembrane region" description="Helical" evidence="17">
    <location>
        <begin position="130"/>
        <end position="150"/>
    </location>
</feature>
<dbReference type="PANTHER" id="PTHR11616">
    <property type="entry name" value="SODIUM/CHLORIDE DEPENDENT TRANSPORTER"/>
    <property type="match status" value="1"/>
</dbReference>
<evidence type="ECO:0000256" key="14">
    <source>
        <dbReference type="ARBA" id="ARBA00040215"/>
    </source>
</evidence>
<gene>
    <name evidence="18" type="ORF">Ocin01_09061</name>
</gene>
<comment type="subcellular location">
    <subcellularLocation>
        <location evidence="1">Membrane</location>
        <topology evidence="1">Multi-pass membrane protein</topology>
    </subcellularLocation>
</comment>
<evidence type="ECO:0000256" key="8">
    <source>
        <dbReference type="ARBA" id="ARBA00023053"/>
    </source>
</evidence>